<dbReference type="PRINTS" id="PR00598">
    <property type="entry name" value="HTHMARR"/>
</dbReference>
<gene>
    <name evidence="5" type="primary">slyA</name>
    <name evidence="5" type="ORF">ENKNEFLB_00125</name>
</gene>
<dbReference type="InterPro" id="IPR036390">
    <property type="entry name" value="WH_DNA-bd_sf"/>
</dbReference>
<protein>
    <submittedName>
        <fullName evidence="5">Transcriptional regulator SlyA</fullName>
    </submittedName>
</protein>
<dbReference type="SUPFAM" id="SSF46785">
    <property type="entry name" value="Winged helix' DNA-binding domain"/>
    <property type="match status" value="2"/>
</dbReference>
<dbReference type="PROSITE" id="PS50995">
    <property type="entry name" value="HTH_MARR_2"/>
    <property type="match status" value="2"/>
</dbReference>
<feature type="domain" description="HTH marR-type" evidence="4">
    <location>
        <begin position="149"/>
        <end position="281"/>
    </location>
</feature>
<proteinExistence type="predicted"/>
<organism evidence="5 6">
    <name type="scientific">Nocardioides aquaticus</name>
    <dbReference type="NCBI Taxonomy" id="160826"/>
    <lineage>
        <taxon>Bacteria</taxon>
        <taxon>Bacillati</taxon>
        <taxon>Actinomycetota</taxon>
        <taxon>Actinomycetes</taxon>
        <taxon>Propionibacteriales</taxon>
        <taxon>Nocardioidaceae</taxon>
        <taxon>Nocardioides</taxon>
    </lineage>
</organism>
<dbReference type="PANTHER" id="PTHR33164">
    <property type="entry name" value="TRANSCRIPTIONAL REGULATOR, MARR FAMILY"/>
    <property type="match status" value="1"/>
</dbReference>
<evidence type="ECO:0000256" key="3">
    <source>
        <dbReference type="ARBA" id="ARBA00023163"/>
    </source>
</evidence>
<dbReference type="InterPro" id="IPR000835">
    <property type="entry name" value="HTH_MarR-typ"/>
</dbReference>
<accession>A0ABX8EBI1</accession>
<keyword evidence="2" id="KW-0238">DNA-binding</keyword>
<evidence type="ECO:0000313" key="6">
    <source>
        <dbReference type="Proteomes" id="UP000679307"/>
    </source>
</evidence>
<dbReference type="Gene3D" id="1.10.10.10">
    <property type="entry name" value="Winged helix-like DNA-binding domain superfamily/Winged helix DNA-binding domain"/>
    <property type="match status" value="2"/>
</dbReference>
<reference evidence="5 6" key="1">
    <citation type="submission" date="2021-05" db="EMBL/GenBank/DDBJ databases">
        <title>Complete genome of Nocardioides aquaticus KCTC 9944T isolated from meromictic and hypersaline Ekho Lake, Antarctica.</title>
        <authorList>
            <person name="Hwang K."/>
            <person name="Kim K.M."/>
            <person name="Choe H."/>
        </authorList>
    </citation>
    <scope>NUCLEOTIDE SEQUENCE [LARGE SCALE GENOMIC DNA]</scope>
    <source>
        <strain evidence="5 6">KCTC 9944</strain>
    </source>
</reference>
<keyword evidence="1" id="KW-0805">Transcription regulation</keyword>
<keyword evidence="3" id="KW-0804">Transcription</keyword>
<dbReference type="RefSeq" id="WP_214057434.1">
    <property type="nucleotide sequence ID" value="NZ_BAAAHS010000064.1"/>
</dbReference>
<evidence type="ECO:0000313" key="5">
    <source>
        <dbReference type="EMBL" id="QVT77759.1"/>
    </source>
</evidence>
<dbReference type="SMART" id="SM00347">
    <property type="entry name" value="HTH_MARR"/>
    <property type="match status" value="2"/>
</dbReference>
<evidence type="ECO:0000256" key="2">
    <source>
        <dbReference type="ARBA" id="ARBA00023125"/>
    </source>
</evidence>
<dbReference type="PROSITE" id="PS01117">
    <property type="entry name" value="HTH_MARR_1"/>
    <property type="match status" value="1"/>
</dbReference>
<sequence>MLEVLAALPGHLLFRARMRVAAELADVLPAGVDVHGFSVLHVLGDGHARSQQDLAAAIAVSATTVGTVAAELVRQGLVARVRNPVDRRSWLLTRTPAADDAVRRWGAHLDEVVRRLTAPLGDAGSAELRDLLHAVTDPHLSAQVPPVLRASTGFLVTRLHERAHRDFLEALAPVGLEPRHYAALVVLGETGPVPQADLARHLGLSGARVVQVVDGLEERGLVSRRAAAGDRRTHLLHREAGADAATDAARGAGDRAIGDLLAPLTAAERDRLTVLLRAFVS</sequence>
<evidence type="ECO:0000256" key="1">
    <source>
        <dbReference type="ARBA" id="ARBA00023015"/>
    </source>
</evidence>
<name>A0ABX8EBI1_9ACTN</name>
<dbReference type="EMBL" id="CP075371">
    <property type="protein sequence ID" value="QVT77759.1"/>
    <property type="molecule type" value="Genomic_DNA"/>
</dbReference>
<dbReference type="InterPro" id="IPR039422">
    <property type="entry name" value="MarR/SlyA-like"/>
</dbReference>
<dbReference type="PANTHER" id="PTHR33164:SF99">
    <property type="entry name" value="MARR FAMILY REGULATORY PROTEIN"/>
    <property type="match status" value="1"/>
</dbReference>
<evidence type="ECO:0000259" key="4">
    <source>
        <dbReference type="PROSITE" id="PS50995"/>
    </source>
</evidence>
<dbReference type="Pfam" id="PF12802">
    <property type="entry name" value="MarR_2"/>
    <property type="match status" value="2"/>
</dbReference>
<dbReference type="InterPro" id="IPR036388">
    <property type="entry name" value="WH-like_DNA-bd_sf"/>
</dbReference>
<dbReference type="InterPro" id="IPR023187">
    <property type="entry name" value="Tscrpt_reg_MarR-type_CS"/>
</dbReference>
<dbReference type="Proteomes" id="UP000679307">
    <property type="component" value="Chromosome"/>
</dbReference>
<feature type="domain" description="HTH marR-type" evidence="4">
    <location>
        <begin position="1"/>
        <end position="137"/>
    </location>
</feature>
<keyword evidence="6" id="KW-1185">Reference proteome</keyword>